<accession>A0A6J8EYW4</accession>
<dbReference type="SMART" id="SM00151">
    <property type="entry name" value="SWIB"/>
    <property type="match status" value="1"/>
</dbReference>
<dbReference type="Proteomes" id="UP000507470">
    <property type="component" value="Unassembled WGS sequence"/>
</dbReference>
<proteinExistence type="predicted"/>
<evidence type="ECO:0000256" key="1">
    <source>
        <dbReference type="SAM" id="MobiDB-lite"/>
    </source>
</evidence>
<dbReference type="InterPro" id="IPR014876">
    <property type="entry name" value="DEK_C"/>
</dbReference>
<organism evidence="4 5">
    <name type="scientific">Mytilus coruscus</name>
    <name type="common">Sea mussel</name>
    <dbReference type="NCBI Taxonomy" id="42192"/>
    <lineage>
        <taxon>Eukaryota</taxon>
        <taxon>Metazoa</taxon>
        <taxon>Spiralia</taxon>
        <taxon>Lophotrochozoa</taxon>
        <taxon>Mollusca</taxon>
        <taxon>Bivalvia</taxon>
        <taxon>Autobranchia</taxon>
        <taxon>Pteriomorphia</taxon>
        <taxon>Mytilida</taxon>
        <taxon>Mytiloidea</taxon>
        <taxon>Mytilidae</taxon>
        <taxon>Mytilinae</taxon>
        <taxon>Mytilus</taxon>
    </lineage>
</organism>
<feature type="compositionally biased region" description="Acidic residues" evidence="1">
    <location>
        <begin position="55"/>
        <end position="78"/>
    </location>
</feature>
<feature type="compositionally biased region" description="Basic residues" evidence="1">
    <location>
        <begin position="140"/>
        <end position="152"/>
    </location>
</feature>
<dbReference type="Gene3D" id="1.10.10.60">
    <property type="entry name" value="Homeodomain-like"/>
    <property type="match status" value="1"/>
</dbReference>
<dbReference type="PROSITE" id="PS51998">
    <property type="entry name" value="DEK_C"/>
    <property type="match status" value="1"/>
</dbReference>
<evidence type="ECO:0000313" key="4">
    <source>
        <dbReference type="EMBL" id="CAC5425849.1"/>
    </source>
</evidence>
<gene>
    <name evidence="4" type="ORF">MCOR_57633</name>
</gene>
<reference evidence="4 5" key="1">
    <citation type="submission" date="2020-06" db="EMBL/GenBank/DDBJ databases">
        <authorList>
            <person name="Li R."/>
            <person name="Bekaert M."/>
        </authorList>
    </citation>
    <scope>NUCLEOTIDE SEQUENCE [LARGE SCALE GENOMIC DNA]</scope>
    <source>
        <strain evidence="5">wild</strain>
    </source>
</reference>
<feature type="domain" description="DEK-C" evidence="3">
    <location>
        <begin position="2"/>
        <end position="57"/>
    </location>
</feature>
<evidence type="ECO:0000313" key="5">
    <source>
        <dbReference type="Proteomes" id="UP000507470"/>
    </source>
</evidence>
<dbReference type="InterPro" id="IPR003121">
    <property type="entry name" value="SWIB_MDM2_domain"/>
</dbReference>
<dbReference type="OrthoDB" id="10251073at2759"/>
<dbReference type="EMBL" id="CACVKT020010330">
    <property type="protein sequence ID" value="CAC5425849.1"/>
    <property type="molecule type" value="Genomic_DNA"/>
</dbReference>
<name>A0A6J8EYW4_MYTCO</name>
<dbReference type="PANTHER" id="PTHR13844">
    <property type="entry name" value="SWI/SNF-RELATED MATRIX-ASSOCIATED ACTIN-DEPENDENT REGULATOR OF CHROMATIN SUBFAMILY D"/>
    <property type="match status" value="1"/>
</dbReference>
<dbReference type="Gene3D" id="1.10.245.10">
    <property type="entry name" value="SWIB/MDM2 domain"/>
    <property type="match status" value="1"/>
</dbReference>
<feature type="region of interest" description="Disordered" evidence="1">
    <location>
        <begin position="54"/>
        <end position="165"/>
    </location>
</feature>
<dbReference type="InterPro" id="IPR019835">
    <property type="entry name" value="SWIB_domain"/>
</dbReference>
<dbReference type="SUPFAM" id="SSF47592">
    <property type="entry name" value="SWIB/MDM2 domain"/>
    <property type="match status" value="1"/>
</dbReference>
<dbReference type="InterPro" id="IPR036885">
    <property type="entry name" value="SWIB_MDM2_dom_sf"/>
</dbReference>
<keyword evidence="5" id="KW-1185">Reference proteome</keyword>
<dbReference type="SUPFAM" id="SSF109715">
    <property type="entry name" value="DEK C-terminal domain"/>
    <property type="match status" value="1"/>
</dbReference>
<evidence type="ECO:0000259" key="2">
    <source>
        <dbReference type="PROSITE" id="PS51925"/>
    </source>
</evidence>
<dbReference type="Pfam" id="PF08766">
    <property type="entry name" value="DEK_C"/>
    <property type="match status" value="1"/>
</dbReference>
<feature type="domain" description="DM2" evidence="2">
    <location>
        <begin position="165"/>
        <end position="242"/>
    </location>
</feature>
<dbReference type="PROSITE" id="PS51925">
    <property type="entry name" value="SWIB_MDM2"/>
    <property type="match status" value="1"/>
</dbReference>
<evidence type="ECO:0000259" key="3">
    <source>
        <dbReference type="PROSITE" id="PS51998"/>
    </source>
</evidence>
<sequence>MALTQDELRKAIKDILKDADLDSLSAKKVRLQLQEQYDTDLSNKKKEIDQLVMELIEESQDSPENEDEASSEEEELEDEPPKKKPKPTKKVTITKPKPQPKKTPEKVVAATTNMSDSSDGDEDDEAMAQKLQEELNSGGRRTRSRNTKKKERKTPVKREKKGTSTYSRPCLLSQELADVMGADKLARNEVVKKMWQIIKERNLQDPSNRQFMICDEQLLPIFGKKKVKTFGMMKYLKNHIKDAKDVTS</sequence>
<dbReference type="CDD" id="cd10567">
    <property type="entry name" value="SWIB-MDM2_like"/>
    <property type="match status" value="1"/>
</dbReference>
<dbReference type="Pfam" id="PF02201">
    <property type="entry name" value="SWIB"/>
    <property type="match status" value="1"/>
</dbReference>
<protein>
    <submittedName>
        <fullName evidence="4">UAF30</fullName>
    </submittedName>
</protein>
<dbReference type="AlphaFoldDB" id="A0A6J8EYW4"/>